<dbReference type="Proteomes" id="UP001224775">
    <property type="component" value="Unassembled WGS sequence"/>
</dbReference>
<evidence type="ECO:0000256" key="4">
    <source>
        <dbReference type="SAM" id="MobiDB-lite"/>
    </source>
</evidence>
<sequence length="566" mass="63456">MPTSDDDVEDFYEVEAVVGQRKKKGRKEYLIKWKGYASDQNTWEPIANLNKSAREEARAYNKGKSPSKRPRLDSSGSSGSANHDDIVVKKEQSSLPEEKKKIAQDADTPGKEHTADDDSPTNQNGKDDEATKVASAAAIKREFQTDTYDESFPATDKLDSQVKLKQEYLADTDDDDDGGPDDDEFGNKEQLTTHNNKSLDTPEGAEQLKEAIDRVISENADDVDDFGSIETLVSSGASIDAIYGIHVALDTQLLLDAKFNDANRWVHTPRKHLPQSSFNKLLRKLIELGGDVQLADERGEQPLHLAAVFPYHNIDSIKILIEAGADVSAKDGEGNTVAERIRAKSHEVGDDDTNGFIFIQVREDDVIPPYEALSALMTNEQKQKHVDGWLSPRMKWMLLHVARSQIDDMLDNPSLGLSNTLRHIPAEVLRKYNSKNGHWSGYYECAKEFQLIFVTISGLLESGMSPTVDRVRTRLNGVPDYLNFTRNGGRVEHALDYILYQAKYEGDDCVYDYQSEYESLDPSSLDGMYEMARFMLVNRGGGETTSRGPYEETRGIMGRVQGYWNY</sequence>
<dbReference type="GO" id="GO:0005634">
    <property type="term" value="C:nucleus"/>
    <property type="evidence" value="ECO:0007669"/>
    <property type="project" value="UniProtKB-SubCell"/>
</dbReference>
<comment type="caution">
    <text evidence="6">The sequence shown here is derived from an EMBL/GenBank/DDBJ whole genome shotgun (WGS) entry which is preliminary data.</text>
</comment>
<dbReference type="SMART" id="SM00298">
    <property type="entry name" value="CHROMO"/>
    <property type="match status" value="1"/>
</dbReference>
<feature type="region of interest" description="Disordered" evidence="4">
    <location>
        <begin position="54"/>
        <end position="154"/>
    </location>
</feature>
<dbReference type="InterPro" id="IPR002110">
    <property type="entry name" value="Ankyrin_rpt"/>
</dbReference>
<evidence type="ECO:0000256" key="1">
    <source>
        <dbReference type="ARBA" id="ARBA00004123"/>
    </source>
</evidence>
<protein>
    <recommendedName>
        <fullName evidence="5">Chromo domain-containing protein</fullName>
    </recommendedName>
</protein>
<name>A0AAD8YI20_9STRA</name>
<proteinExistence type="predicted"/>
<dbReference type="EMBL" id="JATAAI010000005">
    <property type="protein sequence ID" value="KAK1745924.1"/>
    <property type="molecule type" value="Genomic_DNA"/>
</dbReference>
<dbReference type="SUPFAM" id="SSF48403">
    <property type="entry name" value="Ankyrin repeat"/>
    <property type="match status" value="1"/>
</dbReference>
<evidence type="ECO:0000313" key="7">
    <source>
        <dbReference type="Proteomes" id="UP001224775"/>
    </source>
</evidence>
<dbReference type="Pfam" id="PF00023">
    <property type="entry name" value="Ank"/>
    <property type="match status" value="1"/>
</dbReference>
<dbReference type="PROSITE" id="PS50013">
    <property type="entry name" value="CHROMO_2"/>
    <property type="match status" value="1"/>
</dbReference>
<dbReference type="PROSITE" id="PS50088">
    <property type="entry name" value="ANK_REPEAT"/>
    <property type="match status" value="1"/>
</dbReference>
<keyword evidence="2" id="KW-0539">Nucleus</keyword>
<feature type="domain" description="Chromo" evidence="5">
    <location>
        <begin position="12"/>
        <end position="72"/>
    </location>
</feature>
<feature type="repeat" description="ANK" evidence="3">
    <location>
        <begin position="298"/>
        <end position="332"/>
    </location>
</feature>
<evidence type="ECO:0000256" key="2">
    <source>
        <dbReference type="ARBA" id="ARBA00023242"/>
    </source>
</evidence>
<organism evidence="6 7">
    <name type="scientific">Skeletonema marinoi</name>
    <dbReference type="NCBI Taxonomy" id="267567"/>
    <lineage>
        <taxon>Eukaryota</taxon>
        <taxon>Sar</taxon>
        <taxon>Stramenopiles</taxon>
        <taxon>Ochrophyta</taxon>
        <taxon>Bacillariophyta</taxon>
        <taxon>Coscinodiscophyceae</taxon>
        <taxon>Thalassiosirophycidae</taxon>
        <taxon>Thalassiosirales</taxon>
        <taxon>Skeletonemataceae</taxon>
        <taxon>Skeletonema</taxon>
        <taxon>Skeletonema marinoi-dohrnii complex</taxon>
    </lineage>
</organism>
<dbReference type="PROSITE" id="PS00598">
    <property type="entry name" value="CHROMO_1"/>
    <property type="match status" value="1"/>
</dbReference>
<dbReference type="InterPro" id="IPR023779">
    <property type="entry name" value="Chromodomain_CS"/>
</dbReference>
<dbReference type="Gene3D" id="1.25.40.20">
    <property type="entry name" value="Ankyrin repeat-containing domain"/>
    <property type="match status" value="1"/>
</dbReference>
<dbReference type="SUPFAM" id="SSF54160">
    <property type="entry name" value="Chromo domain-like"/>
    <property type="match status" value="1"/>
</dbReference>
<gene>
    <name evidence="6" type="ORF">QTG54_003848</name>
</gene>
<dbReference type="Pfam" id="PF00385">
    <property type="entry name" value="Chromo"/>
    <property type="match status" value="1"/>
</dbReference>
<dbReference type="InterPro" id="IPR051219">
    <property type="entry name" value="Heterochromatin_chromo-domain"/>
</dbReference>
<dbReference type="CDD" id="cd00024">
    <property type="entry name" value="CD_CSD"/>
    <property type="match status" value="1"/>
</dbReference>
<dbReference type="InterPro" id="IPR036770">
    <property type="entry name" value="Ankyrin_rpt-contain_sf"/>
</dbReference>
<feature type="compositionally biased region" description="Basic and acidic residues" evidence="4">
    <location>
        <begin position="82"/>
        <end position="116"/>
    </location>
</feature>
<keyword evidence="7" id="KW-1185">Reference proteome</keyword>
<dbReference type="InterPro" id="IPR000953">
    <property type="entry name" value="Chromo/chromo_shadow_dom"/>
</dbReference>
<evidence type="ECO:0000259" key="5">
    <source>
        <dbReference type="PROSITE" id="PS50013"/>
    </source>
</evidence>
<dbReference type="PANTHER" id="PTHR22812">
    <property type="entry name" value="CHROMOBOX PROTEIN"/>
    <property type="match status" value="1"/>
</dbReference>
<evidence type="ECO:0000313" key="6">
    <source>
        <dbReference type="EMBL" id="KAK1745924.1"/>
    </source>
</evidence>
<evidence type="ECO:0000256" key="3">
    <source>
        <dbReference type="PROSITE-ProRule" id="PRU00023"/>
    </source>
</evidence>
<feature type="compositionally biased region" description="Polar residues" evidence="4">
    <location>
        <begin position="189"/>
        <end position="199"/>
    </location>
</feature>
<dbReference type="PROSITE" id="PS50297">
    <property type="entry name" value="ANK_REP_REGION"/>
    <property type="match status" value="1"/>
</dbReference>
<dbReference type="InterPro" id="IPR023780">
    <property type="entry name" value="Chromo_domain"/>
</dbReference>
<dbReference type="InterPro" id="IPR016197">
    <property type="entry name" value="Chromo-like_dom_sf"/>
</dbReference>
<comment type="subcellular location">
    <subcellularLocation>
        <location evidence="1">Nucleus</location>
    </subcellularLocation>
</comment>
<dbReference type="AlphaFoldDB" id="A0AAD8YI20"/>
<keyword evidence="3" id="KW-0040">ANK repeat</keyword>
<accession>A0AAD8YI20</accession>
<feature type="compositionally biased region" description="Acidic residues" evidence="4">
    <location>
        <begin position="170"/>
        <end position="184"/>
    </location>
</feature>
<feature type="region of interest" description="Disordered" evidence="4">
    <location>
        <begin position="170"/>
        <end position="203"/>
    </location>
</feature>
<dbReference type="Gene3D" id="2.40.50.40">
    <property type="match status" value="1"/>
</dbReference>
<reference evidence="6" key="1">
    <citation type="submission" date="2023-06" db="EMBL/GenBank/DDBJ databases">
        <title>Survivors Of The Sea: Transcriptome response of Skeletonema marinoi to long-term dormancy.</title>
        <authorList>
            <person name="Pinder M.I.M."/>
            <person name="Kourtchenko O."/>
            <person name="Robertson E.K."/>
            <person name="Larsson T."/>
            <person name="Maumus F."/>
            <person name="Osuna-Cruz C.M."/>
            <person name="Vancaester E."/>
            <person name="Stenow R."/>
            <person name="Vandepoele K."/>
            <person name="Ploug H."/>
            <person name="Bruchert V."/>
            <person name="Godhe A."/>
            <person name="Topel M."/>
        </authorList>
    </citation>
    <scope>NUCLEOTIDE SEQUENCE</scope>
    <source>
        <strain evidence="6">R05AC</strain>
    </source>
</reference>